<evidence type="ECO:0000256" key="4">
    <source>
        <dbReference type="ARBA" id="ARBA00022989"/>
    </source>
</evidence>
<evidence type="ECO:0000256" key="1">
    <source>
        <dbReference type="ARBA" id="ARBA00004162"/>
    </source>
</evidence>
<evidence type="ECO:0000256" key="5">
    <source>
        <dbReference type="ARBA" id="ARBA00023136"/>
    </source>
</evidence>
<dbReference type="PANTHER" id="PTHR33885">
    <property type="entry name" value="PHAGE SHOCK PROTEIN C"/>
    <property type="match status" value="1"/>
</dbReference>
<name>A0A7X2S504_9BACI</name>
<reference evidence="8 9" key="1">
    <citation type="journal article" date="2017" name="Int. J. Syst. Evol. Microbiol.">
        <title>Bacillus mangrovi sp. nov., isolated from a sediment sample from a mangrove forest.</title>
        <authorList>
            <person name="Gupta V."/>
            <person name="Singh P.K."/>
            <person name="Korpole S."/>
            <person name="Tanuku N.R.S."/>
            <person name="Pinnaka A.K."/>
        </authorList>
    </citation>
    <scope>NUCLEOTIDE SEQUENCE [LARGE SCALE GENOMIC DNA]</scope>
    <source>
        <strain evidence="8 9">KCTC 33872</strain>
    </source>
</reference>
<evidence type="ECO:0000256" key="6">
    <source>
        <dbReference type="SAM" id="Phobius"/>
    </source>
</evidence>
<evidence type="ECO:0000259" key="7">
    <source>
        <dbReference type="Pfam" id="PF04024"/>
    </source>
</evidence>
<feature type="domain" description="Phage shock protein PspC N-terminal" evidence="7">
    <location>
        <begin position="2"/>
        <end position="61"/>
    </location>
</feature>
<feature type="transmembrane region" description="Helical" evidence="6">
    <location>
        <begin position="33"/>
        <end position="58"/>
    </location>
</feature>
<comment type="subcellular location">
    <subcellularLocation>
        <location evidence="1">Cell membrane</location>
        <topology evidence="1">Single-pass membrane protein</topology>
    </subcellularLocation>
</comment>
<dbReference type="RefSeq" id="WP_155112344.1">
    <property type="nucleotide sequence ID" value="NZ_WMIB01000008.1"/>
</dbReference>
<protein>
    <submittedName>
        <fullName evidence="8">PspC domain-containing protein</fullName>
    </submittedName>
</protein>
<dbReference type="Pfam" id="PF04024">
    <property type="entry name" value="PspC"/>
    <property type="match status" value="1"/>
</dbReference>
<evidence type="ECO:0000256" key="2">
    <source>
        <dbReference type="ARBA" id="ARBA00022475"/>
    </source>
</evidence>
<keyword evidence="4 6" id="KW-1133">Transmembrane helix</keyword>
<dbReference type="GO" id="GO:0005886">
    <property type="term" value="C:plasma membrane"/>
    <property type="evidence" value="ECO:0007669"/>
    <property type="project" value="UniProtKB-SubCell"/>
</dbReference>
<dbReference type="InterPro" id="IPR007168">
    <property type="entry name" value="Phageshock_PspC_N"/>
</dbReference>
<sequence>MKKLVKSTTNKKIAGVLGGIADRYGFNANVLRIAYVLAALFTAGLPFVIVYAVLAMVLPKESGPYGA</sequence>
<evidence type="ECO:0000256" key="3">
    <source>
        <dbReference type="ARBA" id="ARBA00022692"/>
    </source>
</evidence>
<proteinExistence type="predicted"/>
<evidence type="ECO:0000313" key="9">
    <source>
        <dbReference type="Proteomes" id="UP000434639"/>
    </source>
</evidence>
<accession>A0A7X2S504</accession>
<dbReference type="AlphaFoldDB" id="A0A7X2S504"/>
<organism evidence="8 9">
    <name type="scientific">Metabacillus mangrovi</name>
    <dbReference type="NCBI Taxonomy" id="1491830"/>
    <lineage>
        <taxon>Bacteria</taxon>
        <taxon>Bacillati</taxon>
        <taxon>Bacillota</taxon>
        <taxon>Bacilli</taxon>
        <taxon>Bacillales</taxon>
        <taxon>Bacillaceae</taxon>
        <taxon>Metabacillus</taxon>
    </lineage>
</organism>
<comment type="caution">
    <text evidence="8">The sequence shown here is derived from an EMBL/GenBank/DDBJ whole genome shotgun (WGS) entry which is preliminary data.</text>
</comment>
<dbReference type="PANTHER" id="PTHR33885:SF3">
    <property type="entry name" value="PHAGE SHOCK PROTEIN C"/>
    <property type="match status" value="1"/>
</dbReference>
<keyword evidence="3 6" id="KW-0812">Transmembrane</keyword>
<keyword evidence="2" id="KW-1003">Cell membrane</keyword>
<dbReference type="Proteomes" id="UP000434639">
    <property type="component" value="Unassembled WGS sequence"/>
</dbReference>
<dbReference type="EMBL" id="WMIB01000008">
    <property type="protein sequence ID" value="MTH53769.1"/>
    <property type="molecule type" value="Genomic_DNA"/>
</dbReference>
<evidence type="ECO:0000313" key="8">
    <source>
        <dbReference type="EMBL" id="MTH53769.1"/>
    </source>
</evidence>
<gene>
    <name evidence="8" type="ORF">GKZ89_10165</name>
</gene>
<dbReference type="OrthoDB" id="9815286at2"/>
<keyword evidence="5 6" id="KW-0472">Membrane</keyword>
<keyword evidence="9" id="KW-1185">Reference proteome</keyword>
<dbReference type="InterPro" id="IPR052027">
    <property type="entry name" value="PspC"/>
</dbReference>